<proteinExistence type="predicted"/>
<gene>
    <name evidence="2" type="ORF">B0G62_11312</name>
</gene>
<dbReference type="Pfam" id="PF13663">
    <property type="entry name" value="DUF4148"/>
    <property type="match status" value="1"/>
</dbReference>
<accession>A0A2S4M264</accession>
<dbReference type="EMBL" id="PQGA01000013">
    <property type="protein sequence ID" value="POR48727.1"/>
    <property type="molecule type" value="Genomic_DNA"/>
</dbReference>
<evidence type="ECO:0000313" key="2">
    <source>
        <dbReference type="EMBL" id="POR48727.1"/>
    </source>
</evidence>
<keyword evidence="1" id="KW-0732">Signal</keyword>
<protein>
    <submittedName>
        <fullName evidence="2">Uncharacterized protein DUF4148</fullName>
    </submittedName>
</protein>
<feature type="signal peptide" evidence="1">
    <location>
        <begin position="1"/>
        <end position="24"/>
    </location>
</feature>
<organism evidence="2 3">
    <name type="scientific">Paraburkholderia eburnea</name>
    <dbReference type="NCBI Taxonomy" id="1189126"/>
    <lineage>
        <taxon>Bacteria</taxon>
        <taxon>Pseudomonadati</taxon>
        <taxon>Pseudomonadota</taxon>
        <taxon>Betaproteobacteria</taxon>
        <taxon>Burkholderiales</taxon>
        <taxon>Burkholderiaceae</taxon>
        <taxon>Paraburkholderia</taxon>
    </lineage>
</organism>
<keyword evidence="3" id="KW-1185">Reference proteome</keyword>
<evidence type="ECO:0000313" key="3">
    <source>
        <dbReference type="Proteomes" id="UP000237381"/>
    </source>
</evidence>
<sequence>MNLVRSLAAAAVVVSAAVPALSFAQDHTITRAEVRAELVQLQQAGYNAASDNNQYPTNLQAALSRIAANQQGTNAAYGGSANASEAGAPAVAAPMQHVSHVSHISRGDRAGDPQDVVGLEPIYAHS</sequence>
<dbReference type="InterPro" id="IPR025421">
    <property type="entry name" value="DUF4148"/>
</dbReference>
<dbReference type="Proteomes" id="UP000237381">
    <property type="component" value="Unassembled WGS sequence"/>
</dbReference>
<evidence type="ECO:0000256" key="1">
    <source>
        <dbReference type="SAM" id="SignalP"/>
    </source>
</evidence>
<dbReference type="RefSeq" id="WP_103706130.1">
    <property type="nucleotide sequence ID" value="NZ_PQGA01000013.1"/>
</dbReference>
<reference evidence="2 3" key="1">
    <citation type="submission" date="2018-01" db="EMBL/GenBank/DDBJ databases">
        <title>Genomic Encyclopedia of Type Strains, Phase III (KMG-III): the genomes of soil and plant-associated and newly described type strains.</title>
        <authorList>
            <person name="Whitman W."/>
        </authorList>
    </citation>
    <scope>NUCLEOTIDE SEQUENCE [LARGE SCALE GENOMIC DNA]</scope>
    <source>
        <strain evidence="2 3">JCM 18070</strain>
    </source>
</reference>
<feature type="chain" id="PRO_5015471749" evidence="1">
    <location>
        <begin position="25"/>
        <end position="126"/>
    </location>
</feature>
<comment type="caution">
    <text evidence="2">The sequence shown here is derived from an EMBL/GenBank/DDBJ whole genome shotgun (WGS) entry which is preliminary data.</text>
</comment>
<dbReference type="AlphaFoldDB" id="A0A2S4M264"/>
<dbReference type="OrthoDB" id="9035454at2"/>
<name>A0A2S4M264_9BURK</name>